<dbReference type="PANTHER" id="PTHR43071">
    <property type="entry name" value="2-AMINO-4-HYDROXY-6-HYDROXYMETHYLDIHYDROPTERIDINE PYROPHOSPHOKINASE"/>
    <property type="match status" value="1"/>
</dbReference>
<keyword evidence="5" id="KW-0547">Nucleotide-binding</keyword>
<evidence type="ECO:0000313" key="11">
    <source>
        <dbReference type="Proteomes" id="UP000018890"/>
    </source>
</evidence>
<proteinExistence type="predicted"/>
<dbReference type="InterPro" id="IPR000550">
    <property type="entry name" value="Hppk"/>
</dbReference>
<dbReference type="GO" id="GO:0046654">
    <property type="term" value="P:tetrahydrofolate biosynthetic process"/>
    <property type="evidence" value="ECO:0007669"/>
    <property type="project" value="UniProtKB-UniPathway"/>
</dbReference>
<evidence type="ECO:0000256" key="2">
    <source>
        <dbReference type="ARBA" id="ARBA00005051"/>
    </source>
</evidence>
<dbReference type="Pfam" id="PF01288">
    <property type="entry name" value="HPPK"/>
    <property type="match status" value="1"/>
</dbReference>
<dbReference type="EC" id="2.7.6.3" evidence="3"/>
<evidence type="ECO:0000256" key="8">
    <source>
        <dbReference type="ARBA" id="ARBA00022909"/>
    </source>
</evidence>
<dbReference type="RefSeq" id="WP_034750072.1">
    <property type="nucleotide sequence ID" value="NZ_BAUT01000076.1"/>
</dbReference>
<dbReference type="Gene3D" id="3.30.70.560">
    <property type="entry name" value="7,8-Dihydro-6-hydroxymethylpterin-pyrophosphokinase HPPK"/>
    <property type="match status" value="1"/>
</dbReference>
<comment type="pathway">
    <text evidence="2">Cofactor biosynthesis; tetrahydrofolate biosynthesis; 2-amino-4-hydroxy-6-hydroxymethyl-7,8-dihydropteridine diphosphate from 7,8-dihydroneopterin triphosphate: step 4/4.</text>
</comment>
<dbReference type="InterPro" id="IPR035907">
    <property type="entry name" value="Hppk_sf"/>
</dbReference>
<evidence type="ECO:0000256" key="3">
    <source>
        <dbReference type="ARBA" id="ARBA00013253"/>
    </source>
</evidence>
<keyword evidence="7" id="KW-0067">ATP-binding</keyword>
<evidence type="ECO:0000256" key="6">
    <source>
        <dbReference type="ARBA" id="ARBA00022777"/>
    </source>
</evidence>
<accession>W4Q7S4</accession>
<keyword evidence="11" id="KW-1185">Reference proteome</keyword>
<dbReference type="GO" id="GO:0005524">
    <property type="term" value="F:ATP binding"/>
    <property type="evidence" value="ECO:0007669"/>
    <property type="project" value="UniProtKB-KW"/>
</dbReference>
<sequence>MKHDVYIALGSNIGDRASFLEKAIALLEKQSEIQLVRRSSIYETEPVGYVDQQSFLNMVVHIQTTKSAKELLDVTQSIEQYCGRERDVRWGPRTIDLDILLFDEDNLMLEDLIIPHPRMWERAFVIVPLMEIHPNLYAKQLDQTIKEIYEDLPDKEGVRVWNPQITVRKSDHIEN</sequence>
<evidence type="ECO:0000256" key="1">
    <source>
        <dbReference type="ARBA" id="ARBA00000198"/>
    </source>
</evidence>
<dbReference type="OrthoDB" id="9808041at2"/>
<dbReference type="GO" id="GO:0016301">
    <property type="term" value="F:kinase activity"/>
    <property type="evidence" value="ECO:0007669"/>
    <property type="project" value="UniProtKB-KW"/>
</dbReference>
<evidence type="ECO:0000256" key="5">
    <source>
        <dbReference type="ARBA" id="ARBA00022741"/>
    </source>
</evidence>
<evidence type="ECO:0000256" key="4">
    <source>
        <dbReference type="ARBA" id="ARBA00022679"/>
    </source>
</evidence>
<protein>
    <recommendedName>
        <fullName evidence="3">2-amino-4-hydroxy-6-hydroxymethyldihydropteridine diphosphokinase</fullName>
        <ecNumber evidence="3">2.7.6.3</ecNumber>
    </recommendedName>
</protein>
<dbReference type="SUPFAM" id="SSF55083">
    <property type="entry name" value="6-hydroxymethyl-7,8-dihydropterin pyrophosphokinase, HPPK"/>
    <property type="match status" value="1"/>
</dbReference>
<dbReference type="AlphaFoldDB" id="W4Q7S4"/>
<dbReference type="Proteomes" id="UP000018890">
    <property type="component" value="Unassembled WGS sequence"/>
</dbReference>
<keyword evidence="6 10" id="KW-0418">Kinase</keyword>
<dbReference type="UniPathway" id="UPA00077">
    <property type="reaction ID" value="UER00155"/>
</dbReference>
<dbReference type="NCBIfam" id="TIGR01498">
    <property type="entry name" value="folK"/>
    <property type="match status" value="1"/>
</dbReference>
<dbReference type="PROSITE" id="PS00794">
    <property type="entry name" value="HPPK"/>
    <property type="match status" value="1"/>
</dbReference>
<dbReference type="PANTHER" id="PTHR43071:SF1">
    <property type="entry name" value="2-AMINO-4-HYDROXY-6-HYDROXYMETHYLDIHYDROPTERIDINE PYROPHOSPHOKINASE"/>
    <property type="match status" value="1"/>
</dbReference>
<keyword evidence="4" id="KW-0808">Transferase</keyword>
<comment type="caution">
    <text evidence="10">The sequence shown here is derived from an EMBL/GenBank/DDBJ whole genome shotgun (WGS) entry which is preliminary data.</text>
</comment>
<dbReference type="EMBL" id="BAUT01000076">
    <property type="protein sequence ID" value="GAE28005.1"/>
    <property type="molecule type" value="Genomic_DNA"/>
</dbReference>
<dbReference type="CDD" id="cd00483">
    <property type="entry name" value="HPPK"/>
    <property type="match status" value="1"/>
</dbReference>
<feature type="domain" description="7,8-dihydro-6-hydroxymethylpterin-pyrophosphokinase" evidence="9">
    <location>
        <begin position="89"/>
        <end position="100"/>
    </location>
</feature>
<dbReference type="STRING" id="1236970.JCM9140_4189"/>
<dbReference type="GO" id="GO:0003848">
    <property type="term" value="F:2-amino-4-hydroxy-6-hydroxymethyldihydropteridine diphosphokinase activity"/>
    <property type="evidence" value="ECO:0007669"/>
    <property type="project" value="UniProtKB-EC"/>
</dbReference>
<gene>
    <name evidence="10" type="ORF">JCM9140_4189</name>
</gene>
<evidence type="ECO:0000256" key="7">
    <source>
        <dbReference type="ARBA" id="ARBA00022840"/>
    </source>
</evidence>
<organism evidence="10 11">
    <name type="scientific">Halalkalibacter wakoensis JCM 9140</name>
    <dbReference type="NCBI Taxonomy" id="1236970"/>
    <lineage>
        <taxon>Bacteria</taxon>
        <taxon>Bacillati</taxon>
        <taxon>Bacillota</taxon>
        <taxon>Bacilli</taxon>
        <taxon>Bacillales</taxon>
        <taxon>Bacillaceae</taxon>
        <taxon>Halalkalibacter</taxon>
    </lineage>
</organism>
<comment type="catalytic activity">
    <reaction evidence="1">
        <text>6-hydroxymethyl-7,8-dihydropterin + ATP = (7,8-dihydropterin-6-yl)methyl diphosphate + AMP + H(+)</text>
        <dbReference type="Rhea" id="RHEA:11412"/>
        <dbReference type="ChEBI" id="CHEBI:15378"/>
        <dbReference type="ChEBI" id="CHEBI:30616"/>
        <dbReference type="ChEBI" id="CHEBI:44841"/>
        <dbReference type="ChEBI" id="CHEBI:72950"/>
        <dbReference type="ChEBI" id="CHEBI:456215"/>
        <dbReference type="EC" id="2.7.6.3"/>
    </reaction>
</comment>
<reference evidence="10" key="1">
    <citation type="journal article" date="2014" name="Genome Announc.">
        <title>Draft Genome Sequences of Three Alkaliphilic Bacillus Strains, Bacillus wakoensis JCM 9140T, Bacillus akibai JCM 9157T, and Bacillus hemicellulosilyticus JCM 9152T.</title>
        <authorList>
            <person name="Yuki M."/>
            <person name="Oshima K."/>
            <person name="Suda W."/>
            <person name="Oshida Y."/>
            <person name="Kitamura K."/>
            <person name="Iida T."/>
            <person name="Hattori M."/>
            <person name="Ohkuma M."/>
        </authorList>
    </citation>
    <scope>NUCLEOTIDE SEQUENCE [LARGE SCALE GENOMIC DNA]</scope>
    <source>
        <strain evidence="10">JCM 9140</strain>
    </source>
</reference>
<dbReference type="GO" id="GO:0046656">
    <property type="term" value="P:folic acid biosynthetic process"/>
    <property type="evidence" value="ECO:0007669"/>
    <property type="project" value="UniProtKB-KW"/>
</dbReference>
<keyword evidence="8" id="KW-0289">Folate biosynthesis</keyword>
<evidence type="ECO:0000259" key="9">
    <source>
        <dbReference type="PROSITE" id="PS00794"/>
    </source>
</evidence>
<name>W4Q7S4_9BACI</name>
<evidence type="ECO:0000313" key="10">
    <source>
        <dbReference type="EMBL" id="GAE28005.1"/>
    </source>
</evidence>